<feature type="transmembrane region" description="Helical" evidence="1">
    <location>
        <begin position="7"/>
        <end position="32"/>
    </location>
</feature>
<dbReference type="PANTHER" id="PTHR22941:SF13">
    <property type="entry name" value="SERPENTINE RECEPTOR, CLASS H"/>
    <property type="match status" value="1"/>
</dbReference>
<sequence>MGSAKWYLLNSHVTCILLDWGITVLTVPYLILPVIGGYPLGILRWFGVPIVVQIYVSMTMVSFTVTSIVLIFENRFYQLYAINSSWRYLRIPFIITNYLLDATHVLPACLMVPDQKVALEFAYKRIPNLSDETKAETLFFLGIDFWIQIPYFLIGLKTAVQVCLFIWLINRNMSLESRRFTRSENTTNLQRKFLKAIKAQLMVLAINFLLPQTYTMVSFITHYYNQFANNLVIIAVSLHGINSTLIMLWAHKTYREYCFTIFKKIRSVLGCTSVSAVSPTSSLTVLT</sequence>
<feature type="transmembrane region" description="Helical" evidence="1">
    <location>
        <begin position="52"/>
        <end position="72"/>
    </location>
</feature>
<organism evidence="2 3">
    <name type="scientific">Caenorhabditis briggsae</name>
    <dbReference type="NCBI Taxonomy" id="6238"/>
    <lineage>
        <taxon>Eukaryota</taxon>
        <taxon>Metazoa</taxon>
        <taxon>Ecdysozoa</taxon>
        <taxon>Nematoda</taxon>
        <taxon>Chromadorea</taxon>
        <taxon>Rhabditida</taxon>
        <taxon>Rhabditina</taxon>
        <taxon>Rhabditomorpha</taxon>
        <taxon>Rhabditoidea</taxon>
        <taxon>Rhabditidae</taxon>
        <taxon>Peloderinae</taxon>
        <taxon>Caenorhabditis</taxon>
    </lineage>
</organism>
<keyword evidence="3" id="KW-1185">Reference proteome</keyword>
<feature type="transmembrane region" description="Helical" evidence="1">
    <location>
        <begin position="149"/>
        <end position="169"/>
    </location>
</feature>
<dbReference type="CTD" id="68918220"/>
<feature type="transmembrane region" description="Helical" evidence="1">
    <location>
        <begin position="230"/>
        <end position="250"/>
    </location>
</feature>
<dbReference type="HOGENOM" id="CLU_042960_1_1_1"/>
<feature type="transmembrane region" description="Helical" evidence="1">
    <location>
        <begin position="93"/>
        <end position="113"/>
    </location>
</feature>
<dbReference type="AlphaFoldDB" id="B6IEC4"/>
<keyword evidence="1" id="KW-0812">Transmembrane</keyword>
<gene>
    <name evidence="2" type="ORF">CBG26749</name>
    <name evidence="2" type="ORF">CBG_26749</name>
</gene>
<keyword evidence="1" id="KW-0472">Membrane</keyword>
<dbReference type="InterPro" id="IPR019422">
    <property type="entry name" value="7TM_GPCR_serpentine_rcpt_Srh"/>
</dbReference>
<dbReference type="STRING" id="6238.B6IEC4"/>
<keyword evidence="1" id="KW-1133">Transmembrane helix</keyword>
<dbReference type="InterPro" id="IPR053220">
    <property type="entry name" value="Nematode_rcpt-like_serp_H"/>
</dbReference>
<dbReference type="KEGG" id="cbr:CBG_26749"/>
<protein>
    <submittedName>
        <fullName evidence="2">Protein CBG26749</fullName>
    </submittedName>
</protein>
<dbReference type="eggNOG" id="ENOG502SY7B">
    <property type="taxonomic scope" value="Eukaryota"/>
</dbReference>
<dbReference type="RefSeq" id="XP_045100745.1">
    <property type="nucleotide sequence ID" value="XM_045240951.1"/>
</dbReference>
<reference evidence="2 3" key="1">
    <citation type="journal article" date="2003" name="PLoS Biol.">
        <title>The genome sequence of Caenorhabditis briggsae: a platform for comparative genomics.</title>
        <authorList>
            <person name="Stein L.D."/>
            <person name="Bao Z."/>
            <person name="Blasiar D."/>
            <person name="Blumenthal T."/>
            <person name="Brent M.R."/>
            <person name="Chen N."/>
            <person name="Chinwalla A."/>
            <person name="Clarke L."/>
            <person name="Clee C."/>
            <person name="Coghlan A."/>
            <person name="Coulson A."/>
            <person name="D'Eustachio P."/>
            <person name="Fitch D.H."/>
            <person name="Fulton L.A."/>
            <person name="Fulton R.E."/>
            <person name="Griffiths-Jones S."/>
            <person name="Harris T.W."/>
            <person name="Hillier L.W."/>
            <person name="Kamath R."/>
            <person name="Kuwabara P.E."/>
            <person name="Mardis E.R."/>
            <person name="Marra M.A."/>
            <person name="Miner T.L."/>
            <person name="Minx P."/>
            <person name="Mullikin J.C."/>
            <person name="Plumb R.W."/>
            <person name="Rogers J."/>
            <person name="Schein J.E."/>
            <person name="Sohrmann M."/>
            <person name="Spieth J."/>
            <person name="Stajich J.E."/>
            <person name="Wei C."/>
            <person name="Willey D."/>
            <person name="Wilson R.K."/>
            <person name="Durbin R."/>
            <person name="Waterston R.H."/>
        </authorList>
    </citation>
    <scope>NUCLEOTIDE SEQUENCE [LARGE SCALE GENOMIC DNA]</scope>
    <source>
        <strain evidence="2 3">AF16</strain>
    </source>
</reference>
<proteinExistence type="predicted"/>
<dbReference type="Pfam" id="PF10318">
    <property type="entry name" value="7TM_GPCR_Srh"/>
    <property type="match status" value="1"/>
</dbReference>
<evidence type="ECO:0000313" key="2">
    <source>
        <dbReference type="EMBL" id="CAS01188.1"/>
    </source>
</evidence>
<dbReference type="PANTHER" id="PTHR22941">
    <property type="entry name" value="SERPENTINE RECEPTOR"/>
    <property type="match status" value="1"/>
</dbReference>
<reference evidence="2 3" key="2">
    <citation type="journal article" date="2011" name="PLoS Genet.">
        <title>Caenorhabditis briggsae recombinant inbred line genotypes reveal inter-strain incompatibility and the evolution of recombination.</title>
        <authorList>
            <person name="Ross J.A."/>
            <person name="Koboldt D.C."/>
            <person name="Staisch J.E."/>
            <person name="Chamberlin H.M."/>
            <person name="Gupta B.P."/>
            <person name="Miller R.D."/>
            <person name="Baird S.E."/>
            <person name="Haag E.S."/>
        </authorList>
    </citation>
    <scope>NUCLEOTIDE SEQUENCE [LARGE SCALE GENOMIC DNA]</scope>
    <source>
        <strain evidence="2 3">AF16</strain>
    </source>
</reference>
<dbReference type="GeneID" id="68918220"/>
<evidence type="ECO:0000313" key="3">
    <source>
        <dbReference type="Proteomes" id="UP000008549"/>
    </source>
</evidence>
<name>B6IEC4_CAEBR</name>
<dbReference type="Proteomes" id="UP000008549">
    <property type="component" value="Unassembled WGS sequence"/>
</dbReference>
<accession>B6IEC4</accession>
<feature type="transmembrane region" description="Helical" evidence="1">
    <location>
        <begin position="201"/>
        <end position="224"/>
    </location>
</feature>
<dbReference type="OMA" id="FQICAKS"/>
<dbReference type="EMBL" id="HE601203">
    <property type="protein sequence ID" value="CAS01188.1"/>
    <property type="molecule type" value="Genomic_DNA"/>
</dbReference>
<evidence type="ECO:0000256" key="1">
    <source>
        <dbReference type="SAM" id="Phobius"/>
    </source>
</evidence>